<dbReference type="PANTHER" id="PTHR11070:SF2">
    <property type="entry name" value="ATP-DEPENDENT DNA HELICASE SRS2"/>
    <property type="match status" value="1"/>
</dbReference>
<evidence type="ECO:0000259" key="17">
    <source>
        <dbReference type="PROSITE" id="PS51217"/>
    </source>
</evidence>
<keyword evidence="7 15" id="KW-0067">ATP-binding</keyword>
<dbReference type="PROSITE" id="PS51198">
    <property type="entry name" value="UVRD_HELICASE_ATP_BIND"/>
    <property type="match status" value="1"/>
</dbReference>
<keyword evidence="1" id="KW-0540">Nuclease</keyword>
<proteinExistence type="predicted"/>
<evidence type="ECO:0000256" key="11">
    <source>
        <dbReference type="ARBA" id="ARBA00034617"/>
    </source>
</evidence>
<evidence type="ECO:0000256" key="6">
    <source>
        <dbReference type="ARBA" id="ARBA00022839"/>
    </source>
</evidence>
<dbReference type="InterPro" id="IPR011604">
    <property type="entry name" value="PDDEXK-like_dom_sf"/>
</dbReference>
<evidence type="ECO:0000259" key="16">
    <source>
        <dbReference type="PROSITE" id="PS51198"/>
    </source>
</evidence>
<evidence type="ECO:0000256" key="15">
    <source>
        <dbReference type="PROSITE-ProRule" id="PRU00560"/>
    </source>
</evidence>
<feature type="domain" description="UvrD-like helicase ATP-binding" evidence="16">
    <location>
        <begin position="5"/>
        <end position="478"/>
    </location>
</feature>
<evidence type="ECO:0000256" key="2">
    <source>
        <dbReference type="ARBA" id="ARBA00022741"/>
    </source>
</evidence>
<comment type="catalytic activity">
    <reaction evidence="11">
        <text>Couples ATP hydrolysis with the unwinding of duplex DNA by translocating in the 3'-5' direction.</text>
        <dbReference type="EC" id="5.6.2.4"/>
    </reaction>
</comment>
<dbReference type="PANTHER" id="PTHR11070">
    <property type="entry name" value="UVRD / RECB / PCRA DNA HELICASE FAMILY MEMBER"/>
    <property type="match status" value="1"/>
</dbReference>
<dbReference type="InterPro" id="IPR038726">
    <property type="entry name" value="PDDEXK_AddAB-type"/>
</dbReference>
<gene>
    <name evidence="18" type="primary">addA</name>
    <name evidence="18" type="ORF">JL811_05190</name>
</gene>
<keyword evidence="4 15" id="KW-0378">Hydrolase</keyword>
<dbReference type="GO" id="GO:0003677">
    <property type="term" value="F:DNA binding"/>
    <property type="evidence" value="ECO:0007669"/>
    <property type="project" value="UniProtKB-KW"/>
</dbReference>
<keyword evidence="3" id="KW-0227">DNA damage</keyword>
<dbReference type="Pfam" id="PF12705">
    <property type="entry name" value="PDDEXK_1"/>
    <property type="match status" value="1"/>
</dbReference>
<feature type="domain" description="UvrD-like helicase C-terminal" evidence="17">
    <location>
        <begin position="494"/>
        <end position="775"/>
    </location>
</feature>
<evidence type="ECO:0000313" key="18">
    <source>
        <dbReference type="EMBL" id="MBL4916609.1"/>
    </source>
</evidence>
<evidence type="ECO:0000256" key="3">
    <source>
        <dbReference type="ARBA" id="ARBA00022763"/>
    </source>
</evidence>
<dbReference type="Pfam" id="PF00580">
    <property type="entry name" value="UvrD-helicase"/>
    <property type="match status" value="1"/>
</dbReference>
<dbReference type="GO" id="GO:0033202">
    <property type="term" value="C:DNA helicase complex"/>
    <property type="evidence" value="ECO:0007669"/>
    <property type="project" value="TreeGrafter"/>
</dbReference>
<evidence type="ECO:0000256" key="10">
    <source>
        <dbReference type="ARBA" id="ARBA00023235"/>
    </source>
</evidence>
<dbReference type="GO" id="GO:0004527">
    <property type="term" value="F:exonuclease activity"/>
    <property type="evidence" value="ECO:0007669"/>
    <property type="project" value="UniProtKB-KW"/>
</dbReference>
<comment type="catalytic activity">
    <reaction evidence="14">
        <text>ATP + H2O = ADP + phosphate + H(+)</text>
        <dbReference type="Rhea" id="RHEA:13065"/>
        <dbReference type="ChEBI" id="CHEBI:15377"/>
        <dbReference type="ChEBI" id="CHEBI:15378"/>
        <dbReference type="ChEBI" id="CHEBI:30616"/>
        <dbReference type="ChEBI" id="CHEBI:43474"/>
        <dbReference type="ChEBI" id="CHEBI:456216"/>
        <dbReference type="EC" id="5.6.2.4"/>
    </reaction>
</comment>
<dbReference type="EC" id="5.6.2.4" evidence="12"/>
<dbReference type="GO" id="GO:0000725">
    <property type="term" value="P:recombinational repair"/>
    <property type="evidence" value="ECO:0007669"/>
    <property type="project" value="TreeGrafter"/>
</dbReference>
<dbReference type="GO" id="GO:0043138">
    <property type="term" value="F:3'-5' DNA helicase activity"/>
    <property type="evidence" value="ECO:0007669"/>
    <property type="project" value="UniProtKB-EC"/>
</dbReference>
<sequence>MTRLPDDATLRQITAADPAASTWLSANAGSGKTRVLTDRVARMLLSGVDPGQILCLTYTKAAASEMQNRLFARLGEWAMKEDASLRAALSDLGVTDALSGDALIRARRLFARAIETPGGLRIQTIHSFCASLLRRFPLEAGVSPLFTEMDERSAKLLRDEILDDLAGGTAPAAMEALARAYRGEELGKLADEVAARRNDFTDFMDEDGCRALFGVPEGETADSILADVFLGGEAEWLPQVALAMAAGSVTDQKSAARLSGLDFARPDLELLTALEGEFLSGAKTKEPFTAKTGKYPTKATQSALGPLMDRLNPLMARVEAARARRVALSAAVRAMVLHGFAAVFLPEYARRKADRGWLDFDDLITRARHLLTDRAVAQWVLYRLDGGVDHILVDEAQDTSPEQWQVIEHLAAEFTAGEGARALSRTIFVVGDKKQSIYSFQGADVAAFDEKRDLFAGRLSAIDRPLQDLQLEYSFRSSPTILRLVDATFDADRQAALGGAMHHIAFRAAMPGRVDLWPPFEPAEKEEDRDWFDPVDLIGAEHHATRLAARVAETIRDLIAQGHPVPDGRGMRACHAGDFLILVRRRSDVFGAIIAASKAAGLPTAGADRLKLGAELAVKDIRALLAFLDTPEDDLSLAAALRSPLLGWSERDLYALAQGREGFLWERLRHRDDVAATLAILTDLRDNSDYLRPYDLIERLLTRHDGRRRLLARLGAEAEDGIDELLSQALAYERAEVPSLTGFLCWLDTDDVEVKRQMDSAGGKIRVMTVHGAKGLEAPIVILPDTAPRQHRERGELAVLPGGPVWKMPADQSPTDLTAHRQAQKEAETAESMRLLYVAMTRAQSWLIVAAAGRMKSPDAEGGTPVWYDLIRDALARIGGQAGADGGLSLAEGDWTGGEVAAAPPAAAPQVTALPDWTARPAPEAPRPPPMLKPSELGGAKALPGDFGPAEENEALREALMERGTRLHLLLEHLPAAPEADWPLLAGRLLPGAGDRDALLDEAAAVLRAPHLAHLFAPGTLAEVPFVTDIAGRPMTGVIDRLVIAPDHVLAVDFKSNHLIPARAQDVPEGLLRQMGAYADALRRIWPDRRVEVALLWTRSAELMVLPPDLVTGAVARVAFP</sequence>
<accession>A0A8K0Y1Z4</accession>
<feature type="binding site" evidence="15">
    <location>
        <begin position="26"/>
        <end position="33"/>
    </location>
    <ligand>
        <name>ATP</name>
        <dbReference type="ChEBI" id="CHEBI:30616"/>
    </ligand>
</feature>
<dbReference type="InterPro" id="IPR027417">
    <property type="entry name" value="P-loop_NTPase"/>
</dbReference>
<evidence type="ECO:0000256" key="14">
    <source>
        <dbReference type="ARBA" id="ARBA00048988"/>
    </source>
</evidence>
<dbReference type="NCBIfam" id="TIGR02784">
    <property type="entry name" value="addA_alphas"/>
    <property type="match status" value="1"/>
</dbReference>
<evidence type="ECO:0000256" key="5">
    <source>
        <dbReference type="ARBA" id="ARBA00022806"/>
    </source>
</evidence>
<evidence type="ECO:0000256" key="9">
    <source>
        <dbReference type="ARBA" id="ARBA00023204"/>
    </source>
</evidence>
<evidence type="ECO:0000256" key="7">
    <source>
        <dbReference type="ARBA" id="ARBA00022840"/>
    </source>
</evidence>
<dbReference type="SUPFAM" id="SSF52540">
    <property type="entry name" value="P-loop containing nucleoside triphosphate hydrolases"/>
    <property type="match status" value="1"/>
</dbReference>
<evidence type="ECO:0000256" key="4">
    <source>
        <dbReference type="ARBA" id="ARBA00022801"/>
    </source>
</evidence>
<evidence type="ECO:0000256" key="12">
    <source>
        <dbReference type="ARBA" id="ARBA00034808"/>
    </source>
</evidence>
<dbReference type="InterPro" id="IPR014151">
    <property type="entry name" value="DNA_helicase_AddA"/>
</dbReference>
<dbReference type="SUPFAM" id="SSF52980">
    <property type="entry name" value="Restriction endonuclease-like"/>
    <property type="match status" value="1"/>
</dbReference>
<dbReference type="RefSeq" id="WP_202687438.1">
    <property type="nucleotide sequence ID" value="NZ_JAESVN010000002.1"/>
</dbReference>
<dbReference type="Pfam" id="PF13361">
    <property type="entry name" value="UvrD_C"/>
    <property type="match status" value="1"/>
</dbReference>
<organism evidence="18 19">
    <name type="scientific">Szabonella alba</name>
    <dbReference type="NCBI Taxonomy" id="2804194"/>
    <lineage>
        <taxon>Bacteria</taxon>
        <taxon>Pseudomonadati</taxon>
        <taxon>Pseudomonadota</taxon>
        <taxon>Alphaproteobacteria</taxon>
        <taxon>Rhodobacterales</taxon>
        <taxon>Paracoccaceae</taxon>
        <taxon>Szabonella</taxon>
    </lineage>
</organism>
<evidence type="ECO:0000256" key="13">
    <source>
        <dbReference type="ARBA" id="ARBA00034923"/>
    </source>
</evidence>
<dbReference type="InterPro" id="IPR000212">
    <property type="entry name" value="DNA_helicase_UvrD/REP"/>
</dbReference>
<evidence type="ECO:0000256" key="8">
    <source>
        <dbReference type="ARBA" id="ARBA00023125"/>
    </source>
</evidence>
<reference evidence="18" key="1">
    <citation type="submission" date="2021-01" db="EMBL/GenBank/DDBJ databases">
        <title>Tabrizicola alba sp. nov. a motile alkaliphilic bacterium isolated from a soda lake.</title>
        <authorList>
            <person name="Szuroczki S."/>
            <person name="Abbaszade G."/>
            <person name="Schumann P."/>
            <person name="Toth E."/>
        </authorList>
    </citation>
    <scope>NUCLEOTIDE SEQUENCE</scope>
    <source>
        <strain evidence="18">DMG-N-6</strain>
    </source>
</reference>
<keyword evidence="8" id="KW-0238">DNA-binding</keyword>
<keyword evidence="5 15" id="KW-0347">Helicase</keyword>
<protein>
    <recommendedName>
        <fullName evidence="12">DNA 3'-5' helicase</fullName>
        <ecNumber evidence="12">5.6.2.4</ecNumber>
    </recommendedName>
    <alternativeName>
        <fullName evidence="13">DNA 3'-5' helicase II</fullName>
    </alternativeName>
</protein>
<dbReference type="PROSITE" id="PS51217">
    <property type="entry name" value="UVRD_HELICASE_CTER"/>
    <property type="match status" value="1"/>
</dbReference>
<evidence type="ECO:0000256" key="1">
    <source>
        <dbReference type="ARBA" id="ARBA00022722"/>
    </source>
</evidence>
<evidence type="ECO:0000313" key="19">
    <source>
        <dbReference type="Proteomes" id="UP000648908"/>
    </source>
</evidence>
<keyword evidence="10" id="KW-0413">Isomerase</keyword>
<keyword evidence="2 15" id="KW-0547">Nucleotide-binding</keyword>
<dbReference type="GO" id="GO:0005829">
    <property type="term" value="C:cytosol"/>
    <property type="evidence" value="ECO:0007669"/>
    <property type="project" value="TreeGrafter"/>
</dbReference>
<keyword evidence="19" id="KW-1185">Reference proteome</keyword>
<dbReference type="InterPro" id="IPR014016">
    <property type="entry name" value="UvrD-like_ATP-bd"/>
</dbReference>
<dbReference type="AlphaFoldDB" id="A0A8K0Y1Z4"/>
<dbReference type="Gene3D" id="1.10.486.10">
    <property type="entry name" value="PCRA, domain 4"/>
    <property type="match status" value="1"/>
</dbReference>
<dbReference type="Gene3D" id="3.90.320.10">
    <property type="match status" value="1"/>
</dbReference>
<dbReference type="GO" id="GO:0005524">
    <property type="term" value="F:ATP binding"/>
    <property type="evidence" value="ECO:0007669"/>
    <property type="project" value="UniProtKB-UniRule"/>
</dbReference>
<dbReference type="Gene3D" id="3.40.50.300">
    <property type="entry name" value="P-loop containing nucleotide triphosphate hydrolases"/>
    <property type="match status" value="4"/>
</dbReference>
<keyword evidence="6" id="KW-0269">Exonuclease</keyword>
<keyword evidence="9" id="KW-0234">DNA repair</keyword>
<comment type="caution">
    <text evidence="18">The sequence shown here is derived from an EMBL/GenBank/DDBJ whole genome shotgun (WGS) entry which is preliminary data.</text>
</comment>
<dbReference type="InterPro" id="IPR014017">
    <property type="entry name" value="DNA_helicase_UvrD-like_C"/>
</dbReference>
<name>A0A8K0Y1Z4_9RHOB</name>
<dbReference type="Proteomes" id="UP000648908">
    <property type="component" value="Unassembled WGS sequence"/>
</dbReference>
<dbReference type="InterPro" id="IPR011335">
    <property type="entry name" value="Restrct_endonuc-II-like"/>
</dbReference>
<dbReference type="EMBL" id="JAESVN010000002">
    <property type="protein sequence ID" value="MBL4916609.1"/>
    <property type="molecule type" value="Genomic_DNA"/>
</dbReference>